<protein>
    <submittedName>
        <fullName evidence="1">Uncharacterized protein</fullName>
    </submittedName>
</protein>
<evidence type="ECO:0000313" key="2">
    <source>
        <dbReference type="Proteomes" id="UP000179179"/>
    </source>
</evidence>
<dbReference type="EMBL" id="LYCR01000119">
    <property type="protein sequence ID" value="OGM41149.1"/>
    <property type="molecule type" value="Genomic_DNA"/>
</dbReference>
<gene>
    <name evidence="1" type="ORF">ABOM_009857</name>
</gene>
<dbReference type="RefSeq" id="XP_022384866.1">
    <property type="nucleotide sequence ID" value="XM_022536985.1"/>
</dbReference>
<organism evidence="1 2">
    <name type="scientific">Aspergillus bombycis</name>
    <dbReference type="NCBI Taxonomy" id="109264"/>
    <lineage>
        <taxon>Eukaryota</taxon>
        <taxon>Fungi</taxon>
        <taxon>Dikarya</taxon>
        <taxon>Ascomycota</taxon>
        <taxon>Pezizomycotina</taxon>
        <taxon>Eurotiomycetes</taxon>
        <taxon>Eurotiomycetidae</taxon>
        <taxon>Eurotiales</taxon>
        <taxon>Aspergillaceae</taxon>
        <taxon>Aspergillus</taxon>
    </lineage>
</organism>
<dbReference type="GeneID" id="34453247"/>
<keyword evidence="2" id="KW-1185">Reference proteome</keyword>
<evidence type="ECO:0000313" key="1">
    <source>
        <dbReference type="EMBL" id="OGM41149.1"/>
    </source>
</evidence>
<sequence length="183" mass="20254">MDDAFSAIFGVSSRRGNDGDRQTALPVDGCLDGAFLSAGLFIVESHTGPELPAEKQPKLHFSDENFISEDLRVKAPDSQRMSLFRVSKDHITYFRHYRQDSNGLRIVSSQTVTMADDPLLANAWLLPLWDVDMKGDMRGKRCLLVLQLEGPTATDQPVHAVFGGMVDVWVMGSDIREMSLGSP</sequence>
<dbReference type="OrthoDB" id="4501088at2759"/>
<accession>A0A1F7ZPD7</accession>
<proteinExistence type="predicted"/>
<dbReference type="AlphaFoldDB" id="A0A1F7ZPD7"/>
<comment type="caution">
    <text evidence="1">The sequence shown here is derived from an EMBL/GenBank/DDBJ whole genome shotgun (WGS) entry which is preliminary data.</text>
</comment>
<name>A0A1F7ZPD7_9EURO</name>
<reference evidence="1 2" key="1">
    <citation type="journal article" date="2016" name="Genome Biol. Evol.">
        <title>Draft genome sequence of an aflatoxigenic Aspergillus species, A. bombycis.</title>
        <authorList>
            <person name="Moore G.G."/>
            <person name="Mack B.M."/>
            <person name="Beltz S.B."/>
            <person name="Gilbert M.K."/>
        </authorList>
    </citation>
    <scope>NUCLEOTIDE SEQUENCE [LARGE SCALE GENOMIC DNA]</scope>
    <source>
        <strain evidence="2">NRRL 26010</strain>
    </source>
</reference>
<dbReference type="STRING" id="109264.A0A1F7ZPD7"/>
<dbReference type="Proteomes" id="UP000179179">
    <property type="component" value="Unassembled WGS sequence"/>
</dbReference>